<evidence type="ECO:0000313" key="3">
    <source>
        <dbReference type="EMBL" id="MDM7855755.1"/>
    </source>
</evidence>
<keyword evidence="2" id="KW-0472">Membrane</keyword>
<evidence type="ECO:0000256" key="1">
    <source>
        <dbReference type="SAM" id="MobiDB-lite"/>
    </source>
</evidence>
<feature type="compositionally biased region" description="Basic and acidic residues" evidence="1">
    <location>
        <begin position="163"/>
        <end position="176"/>
    </location>
</feature>
<accession>A0ABT7SHU8</accession>
<gene>
    <name evidence="3" type="ORF">QRT04_12520</name>
</gene>
<comment type="caution">
    <text evidence="3">The sequence shown here is derived from an EMBL/GenBank/DDBJ whole genome shotgun (WGS) entry which is preliminary data.</text>
</comment>
<keyword evidence="2" id="KW-1133">Transmembrane helix</keyword>
<feature type="region of interest" description="Disordered" evidence="1">
    <location>
        <begin position="162"/>
        <end position="248"/>
    </location>
</feature>
<dbReference type="Proteomes" id="UP001529338">
    <property type="component" value="Unassembled WGS sequence"/>
</dbReference>
<dbReference type="RefSeq" id="WP_289455620.1">
    <property type="nucleotide sequence ID" value="NZ_JAUCGQ010000001.1"/>
</dbReference>
<feature type="transmembrane region" description="Helical" evidence="2">
    <location>
        <begin position="139"/>
        <end position="163"/>
    </location>
</feature>
<dbReference type="EMBL" id="JAUCGQ010000001">
    <property type="protein sequence ID" value="MDM7855755.1"/>
    <property type="molecule type" value="Genomic_DNA"/>
</dbReference>
<feature type="transmembrane region" description="Helical" evidence="2">
    <location>
        <begin position="32"/>
        <end position="48"/>
    </location>
</feature>
<protein>
    <submittedName>
        <fullName evidence="3">Uncharacterized protein</fullName>
    </submittedName>
</protein>
<organism evidence="3 4">
    <name type="scientific">Cellulomonas alba</name>
    <dbReference type="NCBI Taxonomy" id="3053467"/>
    <lineage>
        <taxon>Bacteria</taxon>
        <taxon>Bacillati</taxon>
        <taxon>Actinomycetota</taxon>
        <taxon>Actinomycetes</taxon>
        <taxon>Micrococcales</taxon>
        <taxon>Cellulomonadaceae</taxon>
        <taxon>Cellulomonas</taxon>
    </lineage>
</organism>
<feature type="compositionally biased region" description="Basic and acidic residues" evidence="1">
    <location>
        <begin position="224"/>
        <end position="235"/>
    </location>
</feature>
<sequence>MRRYILAGLVLAVLTTLIVLLSGSLGLDVENVALLGAALGGALGLVPDRSPAQRAGAFGVGFAAAWLGYLLRAAALPDTTAGIAVAVLVVLALCVAVAVATGGRIPLWATLLGAAALVGAYEPVFAADPTTFVSASATSAASVLLAAGAGYLATSLLGPQVAAERERERERERDQQPADPHAALFGPDGGAAEAALPTPEPAPEPAHEPAAAPATAPYAADAAYARRDDEPHREGPAPFLTLQPRPEA</sequence>
<feature type="transmembrane region" description="Helical" evidence="2">
    <location>
        <begin position="107"/>
        <end position="127"/>
    </location>
</feature>
<name>A0ABT7SHU8_9CELL</name>
<proteinExistence type="predicted"/>
<feature type="transmembrane region" description="Helical" evidence="2">
    <location>
        <begin position="55"/>
        <end position="75"/>
    </location>
</feature>
<keyword evidence="2" id="KW-0812">Transmembrane</keyword>
<evidence type="ECO:0000313" key="4">
    <source>
        <dbReference type="Proteomes" id="UP001529338"/>
    </source>
</evidence>
<keyword evidence="4" id="KW-1185">Reference proteome</keyword>
<evidence type="ECO:0000256" key="2">
    <source>
        <dbReference type="SAM" id="Phobius"/>
    </source>
</evidence>
<feature type="compositionally biased region" description="Low complexity" evidence="1">
    <location>
        <begin position="208"/>
        <end position="223"/>
    </location>
</feature>
<reference evidence="3 4" key="1">
    <citation type="submission" date="2023-06" db="EMBL/GenBank/DDBJ databases">
        <title>Cellulomonas sp. MW4 Whole genome sequence.</title>
        <authorList>
            <person name="Park S."/>
        </authorList>
    </citation>
    <scope>NUCLEOTIDE SEQUENCE [LARGE SCALE GENOMIC DNA]</scope>
    <source>
        <strain evidence="3 4">MW4</strain>
    </source>
</reference>
<feature type="transmembrane region" description="Helical" evidence="2">
    <location>
        <begin position="81"/>
        <end position="100"/>
    </location>
</feature>